<sequence>MLHLCINEIFQLEFFSERNFNIYMFDYQTIIASVDVNVEFGLNLKNDPNPNVKILELLCNTNAQALYTDGSKIANSLVGSACIFPQANLQIGKTLNANASVYTAECVALLDAIKYVKDSEYENFIIMSDSLSALQNLINSQFCIRKNYYILKTKEIYNNISLTSPNKSVKFYWVPSHFGIEGNEAADVLAKSFTNKINVDECNIPYTDFFEVFKKESVLNTLSKAVEESNTKGNIYFDYYYFTSTKPWFANKTYSRNYITSINRCRSNHYSLAASLARIQILDSPICECKEGIEDLNHIIWQCSLFDNERNLLLKKLFKLKLQLPLRIENIIDKPNSFACKFVAKFLLACKKSV</sequence>
<dbReference type="PROSITE" id="PS50879">
    <property type="entry name" value="RNASE_H_1"/>
    <property type="match status" value="1"/>
</dbReference>
<proteinExistence type="predicted"/>
<dbReference type="RefSeq" id="XP_024947841.1">
    <property type="nucleotide sequence ID" value="XM_025092073.1"/>
</dbReference>
<dbReference type="InterPro" id="IPR012337">
    <property type="entry name" value="RNaseH-like_sf"/>
</dbReference>
<dbReference type="Pfam" id="PF00075">
    <property type="entry name" value="RNase_H"/>
    <property type="match status" value="1"/>
</dbReference>
<evidence type="ECO:0000313" key="3">
    <source>
        <dbReference type="RefSeq" id="XP_024947841.1"/>
    </source>
</evidence>
<evidence type="ECO:0000259" key="1">
    <source>
        <dbReference type="PROSITE" id="PS50879"/>
    </source>
</evidence>
<dbReference type="InterPro" id="IPR036397">
    <property type="entry name" value="RNaseH_sf"/>
</dbReference>
<dbReference type="InterPro" id="IPR002156">
    <property type="entry name" value="RNaseH_domain"/>
</dbReference>
<dbReference type="SUPFAM" id="SSF53098">
    <property type="entry name" value="Ribonuclease H-like"/>
    <property type="match status" value="1"/>
</dbReference>
<feature type="domain" description="RNase H type-1" evidence="1">
    <location>
        <begin position="60"/>
        <end position="195"/>
    </location>
</feature>
<organism evidence="2 3">
    <name type="scientific">Cephus cinctus</name>
    <name type="common">Wheat stem sawfly</name>
    <dbReference type="NCBI Taxonomy" id="211228"/>
    <lineage>
        <taxon>Eukaryota</taxon>
        <taxon>Metazoa</taxon>
        <taxon>Ecdysozoa</taxon>
        <taxon>Arthropoda</taxon>
        <taxon>Hexapoda</taxon>
        <taxon>Insecta</taxon>
        <taxon>Pterygota</taxon>
        <taxon>Neoptera</taxon>
        <taxon>Endopterygota</taxon>
        <taxon>Hymenoptera</taxon>
        <taxon>Cephoidea</taxon>
        <taxon>Cephidae</taxon>
        <taxon>Cephus</taxon>
    </lineage>
</organism>
<gene>
    <name evidence="3" type="primary">LOC112495454</name>
</gene>
<dbReference type="Proteomes" id="UP000694920">
    <property type="component" value="Unplaced"/>
</dbReference>
<name>A0AAJ7RWE3_CEPCN</name>
<evidence type="ECO:0000313" key="2">
    <source>
        <dbReference type="Proteomes" id="UP000694920"/>
    </source>
</evidence>
<dbReference type="Gene3D" id="3.30.420.10">
    <property type="entry name" value="Ribonuclease H-like superfamily/Ribonuclease H"/>
    <property type="match status" value="1"/>
</dbReference>
<dbReference type="CDD" id="cd09276">
    <property type="entry name" value="Rnase_HI_RT_non_LTR"/>
    <property type="match status" value="1"/>
</dbReference>
<reference evidence="3" key="1">
    <citation type="submission" date="2025-08" db="UniProtKB">
        <authorList>
            <consortium name="RefSeq"/>
        </authorList>
    </citation>
    <scope>IDENTIFICATION</scope>
</reference>
<dbReference type="GeneID" id="112495454"/>
<keyword evidence="2" id="KW-1185">Reference proteome</keyword>
<dbReference type="KEGG" id="ccin:112495454"/>
<protein>
    <submittedName>
        <fullName evidence="3">Uncharacterized protein LOC112495454</fullName>
    </submittedName>
</protein>
<dbReference type="GO" id="GO:0004523">
    <property type="term" value="F:RNA-DNA hybrid ribonuclease activity"/>
    <property type="evidence" value="ECO:0007669"/>
    <property type="project" value="InterPro"/>
</dbReference>
<dbReference type="AlphaFoldDB" id="A0AAJ7RWE3"/>
<dbReference type="GO" id="GO:0003676">
    <property type="term" value="F:nucleic acid binding"/>
    <property type="evidence" value="ECO:0007669"/>
    <property type="project" value="InterPro"/>
</dbReference>
<accession>A0AAJ7RWE3</accession>